<dbReference type="Pfam" id="PF01535">
    <property type="entry name" value="PPR"/>
    <property type="match status" value="3"/>
</dbReference>
<evidence type="ECO:0000256" key="1">
    <source>
        <dbReference type="ARBA" id="ARBA00022737"/>
    </source>
</evidence>
<accession>A0A067KBJ0</accession>
<dbReference type="Proteomes" id="UP000027138">
    <property type="component" value="Unassembled WGS sequence"/>
</dbReference>
<protein>
    <recommendedName>
        <fullName evidence="5">Pentatricopeptide repeat-containing protein</fullName>
    </recommendedName>
</protein>
<dbReference type="OrthoDB" id="185373at2759"/>
<feature type="repeat" description="PPR" evidence="2">
    <location>
        <begin position="309"/>
        <end position="343"/>
    </location>
</feature>
<keyword evidence="4" id="KW-1185">Reference proteome</keyword>
<dbReference type="InterPro" id="IPR002885">
    <property type="entry name" value="PPR_rpt"/>
</dbReference>
<dbReference type="InterPro" id="IPR046960">
    <property type="entry name" value="PPR_At4g14850-like_plant"/>
</dbReference>
<dbReference type="InterPro" id="IPR011990">
    <property type="entry name" value="TPR-like_helical_dom_sf"/>
</dbReference>
<evidence type="ECO:0000256" key="2">
    <source>
        <dbReference type="PROSITE-ProRule" id="PRU00708"/>
    </source>
</evidence>
<dbReference type="GO" id="GO:0003723">
    <property type="term" value="F:RNA binding"/>
    <property type="evidence" value="ECO:0007669"/>
    <property type="project" value="InterPro"/>
</dbReference>
<dbReference type="AlphaFoldDB" id="A0A067KBJ0"/>
<dbReference type="EMBL" id="KK914539">
    <property type="protein sequence ID" value="KDP33502.1"/>
    <property type="molecule type" value="Genomic_DNA"/>
</dbReference>
<feature type="repeat" description="PPR" evidence="2">
    <location>
        <begin position="115"/>
        <end position="149"/>
    </location>
</feature>
<feature type="repeat" description="PPR" evidence="2">
    <location>
        <begin position="208"/>
        <end position="242"/>
    </location>
</feature>
<keyword evidence="1" id="KW-0677">Repeat</keyword>
<dbReference type="NCBIfam" id="TIGR00756">
    <property type="entry name" value="PPR"/>
    <property type="match status" value="6"/>
</dbReference>
<dbReference type="Pfam" id="PF13041">
    <property type="entry name" value="PPR_2"/>
    <property type="match status" value="2"/>
</dbReference>
<evidence type="ECO:0000313" key="4">
    <source>
        <dbReference type="Proteomes" id="UP000027138"/>
    </source>
</evidence>
<sequence length="500" mass="55532">MPLLVCNCFMPSLEVRRWNEIIKKHMLVGNAEQAVLTYVNMQVHGFRADNYTFPILLKAAGKNCASRIGFAFHGQTIKTGFYRHIFVQTALINMYGTLHCTADACKMFENMPVKDLVAWNSMLDAYASNGEMEDAISLFHMMPLKDLSSFNILISGYSSCGEVLAARSIFDKMAIKDIVSWNSILSACTRAGDMEKAFALFQEMPMKNTISWNTMLAGCLQRGQFSEAVDLFDEMKTTNCLPDYLTATSVLSACAHLGSLETGIKIHVYAIYSGLASSPHVTTALMDMYAKCGSIEQALQIFFKAQVKDIYCWNAIISGLALHGHGYAALKLFGYMKKKHERPDDITFIGLLNACSHSGLVEEGCRLFDSMLNFGISPKLEHYGCLVDLLGRAGHLDCAFHVIEAMPFEPGESILGALLSSCIIHQDLETGERVIKLVSSTAPYISDGELMMFANLYASCGYWEEANRWREMMNNTGIVKTAGFSEIELNGRFHKFLAGK</sequence>
<reference evidence="3 4" key="1">
    <citation type="journal article" date="2014" name="PLoS ONE">
        <title>Global Analysis of Gene Expression Profiles in Physic Nut (Jatropha curcas L.) Seedlings Exposed to Salt Stress.</title>
        <authorList>
            <person name="Zhang L."/>
            <person name="Zhang C."/>
            <person name="Wu P."/>
            <person name="Chen Y."/>
            <person name="Li M."/>
            <person name="Jiang H."/>
            <person name="Wu G."/>
        </authorList>
    </citation>
    <scope>NUCLEOTIDE SEQUENCE [LARGE SCALE GENOMIC DNA]</scope>
    <source>
        <strain evidence="4">cv. GZQX0401</strain>
        <tissue evidence="3">Young leaves</tissue>
    </source>
</reference>
<evidence type="ECO:0008006" key="5">
    <source>
        <dbReference type="Google" id="ProtNLM"/>
    </source>
</evidence>
<evidence type="ECO:0000313" key="3">
    <source>
        <dbReference type="EMBL" id="KDP33502.1"/>
    </source>
</evidence>
<name>A0A067KBJ0_JATCU</name>
<dbReference type="PANTHER" id="PTHR47926">
    <property type="entry name" value="PENTATRICOPEPTIDE REPEAT-CONTAINING PROTEIN"/>
    <property type="match status" value="1"/>
</dbReference>
<dbReference type="Gene3D" id="1.25.40.10">
    <property type="entry name" value="Tetratricopeptide repeat domain"/>
    <property type="match status" value="3"/>
</dbReference>
<dbReference type="GO" id="GO:0009451">
    <property type="term" value="P:RNA modification"/>
    <property type="evidence" value="ECO:0007669"/>
    <property type="project" value="InterPro"/>
</dbReference>
<gene>
    <name evidence="3" type="ORF">JCGZ_07073</name>
</gene>
<proteinExistence type="predicted"/>
<feature type="repeat" description="PPR" evidence="2">
    <location>
        <begin position="177"/>
        <end position="207"/>
    </location>
</feature>
<dbReference type="PROSITE" id="PS51375">
    <property type="entry name" value="PPR"/>
    <property type="match status" value="5"/>
</dbReference>
<dbReference type="FunFam" id="1.25.40.10:FF:000989">
    <property type="entry name" value="Pentatricopeptide repeat-containing protein At1g31430"/>
    <property type="match status" value="1"/>
</dbReference>
<organism evidence="3 4">
    <name type="scientific">Jatropha curcas</name>
    <name type="common">Barbados nut</name>
    <dbReference type="NCBI Taxonomy" id="180498"/>
    <lineage>
        <taxon>Eukaryota</taxon>
        <taxon>Viridiplantae</taxon>
        <taxon>Streptophyta</taxon>
        <taxon>Embryophyta</taxon>
        <taxon>Tracheophyta</taxon>
        <taxon>Spermatophyta</taxon>
        <taxon>Magnoliopsida</taxon>
        <taxon>eudicotyledons</taxon>
        <taxon>Gunneridae</taxon>
        <taxon>Pentapetalae</taxon>
        <taxon>rosids</taxon>
        <taxon>fabids</taxon>
        <taxon>Malpighiales</taxon>
        <taxon>Euphorbiaceae</taxon>
        <taxon>Crotonoideae</taxon>
        <taxon>Jatropheae</taxon>
        <taxon>Jatropha</taxon>
    </lineage>
</organism>
<feature type="repeat" description="PPR" evidence="2">
    <location>
        <begin position="344"/>
        <end position="378"/>
    </location>
</feature>